<accession>A0A913YCG5</accession>
<evidence type="ECO:0000259" key="4">
    <source>
        <dbReference type="Pfam" id="PF12624"/>
    </source>
</evidence>
<dbReference type="RefSeq" id="XP_020917596.1">
    <property type="nucleotide sequence ID" value="XM_021061937.2"/>
</dbReference>
<feature type="compositionally biased region" description="Polar residues" evidence="3">
    <location>
        <begin position="137"/>
        <end position="148"/>
    </location>
</feature>
<dbReference type="OMA" id="STAHAEN"/>
<dbReference type="KEGG" id="epa:110254887"/>
<evidence type="ECO:0000256" key="3">
    <source>
        <dbReference type="SAM" id="MobiDB-lite"/>
    </source>
</evidence>
<dbReference type="PANTHER" id="PTHR16166">
    <property type="entry name" value="VACUOLAR PROTEIN SORTING-ASSOCIATED PROTEIN VPS13"/>
    <property type="match status" value="1"/>
</dbReference>
<feature type="domain" description="Chorein N-terminal" evidence="4">
    <location>
        <begin position="2"/>
        <end position="136"/>
    </location>
</feature>
<dbReference type="InterPro" id="IPR026854">
    <property type="entry name" value="VPS13_N"/>
</dbReference>
<evidence type="ECO:0000313" key="5">
    <source>
        <dbReference type="EnsemblMetazoa" id="XP_020917596.1"/>
    </source>
</evidence>
<evidence type="ECO:0000256" key="1">
    <source>
        <dbReference type="ARBA" id="ARBA00006545"/>
    </source>
</evidence>
<organism evidence="5 6">
    <name type="scientific">Exaiptasia diaphana</name>
    <name type="common">Tropical sea anemone</name>
    <name type="synonym">Aiptasia pulchella</name>
    <dbReference type="NCBI Taxonomy" id="2652724"/>
    <lineage>
        <taxon>Eukaryota</taxon>
        <taxon>Metazoa</taxon>
        <taxon>Cnidaria</taxon>
        <taxon>Anthozoa</taxon>
        <taxon>Hexacorallia</taxon>
        <taxon>Actiniaria</taxon>
        <taxon>Aiptasiidae</taxon>
        <taxon>Exaiptasia</taxon>
    </lineage>
</organism>
<evidence type="ECO:0000313" key="6">
    <source>
        <dbReference type="Proteomes" id="UP000887567"/>
    </source>
</evidence>
<dbReference type="EnsemblMetazoa" id="XM_021061937.2">
    <property type="protein sequence ID" value="XP_020917596.1"/>
    <property type="gene ID" value="LOC110254887"/>
</dbReference>
<dbReference type="AlphaFoldDB" id="A0A913YCG5"/>
<dbReference type="PANTHER" id="PTHR16166:SF93">
    <property type="entry name" value="INTERMEMBRANE LIPID TRANSFER PROTEIN VPS13"/>
    <property type="match status" value="1"/>
</dbReference>
<dbReference type="GO" id="GO:0006623">
    <property type="term" value="P:protein targeting to vacuole"/>
    <property type="evidence" value="ECO:0007669"/>
    <property type="project" value="TreeGrafter"/>
</dbReference>
<dbReference type="Proteomes" id="UP000887567">
    <property type="component" value="Unplaced"/>
</dbReference>
<dbReference type="OrthoDB" id="428159at2759"/>
<feature type="region of interest" description="Disordered" evidence="3">
    <location>
        <begin position="126"/>
        <end position="148"/>
    </location>
</feature>
<dbReference type="InterPro" id="IPR026847">
    <property type="entry name" value="VPS13"/>
</dbReference>
<reference evidence="5" key="1">
    <citation type="submission" date="2022-11" db="UniProtKB">
        <authorList>
            <consortium name="EnsemblMetazoa"/>
        </authorList>
    </citation>
    <scope>IDENTIFICATION</scope>
</reference>
<name>A0A913YCG5_EXADI</name>
<proteinExistence type="inferred from homology"/>
<dbReference type="Pfam" id="PF12624">
    <property type="entry name" value="VPS13_N"/>
    <property type="match status" value="1"/>
</dbReference>
<keyword evidence="2" id="KW-0813">Transport</keyword>
<protein>
    <recommendedName>
        <fullName evidence="4">Chorein N-terminal domain-containing protein</fullName>
    </recommendedName>
</protein>
<comment type="similarity">
    <text evidence="1">Belongs to the VPS13 family.</text>
</comment>
<dbReference type="GO" id="GO:0045053">
    <property type="term" value="P:protein retention in Golgi apparatus"/>
    <property type="evidence" value="ECO:0007669"/>
    <property type="project" value="TreeGrafter"/>
</dbReference>
<dbReference type="GeneID" id="110254887"/>
<evidence type="ECO:0000256" key="2">
    <source>
        <dbReference type="ARBA" id="ARBA00022448"/>
    </source>
</evidence>
<sequence>MVFESYVVDLVNKFGGQFLENLDPSQLKLGIWGGDAKLENLILKESALDDFDLPVKVLRGHLGKLVLKIPWKNLYSEPVVAKIDGLYLLVRPNTGIKYNAEKEEKAEQEKKKRQLDAVELARKLEDEKKKAGMQNKELLNNTSYHQKT</sequence>
<keyword evidence="6" id="KW-1185">Reference proteome</keyword>